<evidence type="ECO:0000313" key="1">
    <source>
        <dbReference type="EMBL" id="KAK9513067.1"/>
    </source>
</evidence>
<accession>A0AAW1DQT7</accession>
<dbReference type="Proteomes" id="UP001461498">
    <property type="component" value="Unassembled WGS sequence"/>
</dbReference>
<reference evidence="1 2" key="1">
    <citation type="submission" date="2022-12" db="EMBL/GenBank/DDBJ databases">
        <title>Chromosome-level genome assembly of true bugs.</title>
        <authorList>
            <person name="Ma L."/>
            <person name="Li H."/>
        </authorList>
    </citation>
    <scope>NUCLEOTIDE SEQUENCE [LARGE SCALE GENOMIC DNA]</scope>
    <source>
        <strain evidence="1">Lab_2022b</strain>
    </source>
</reference>
<gene>
    <name evidence="1" type="ORF">O3M35_001341</name>
</gene>
<keyword evidence="2" id="KW-1185">Reference proteome</keyword>
<evidence type="ECO:0000313" key="2">
    <source>
        <dbReference type="Proteomes" id="UP001461498"/>
    </source>
</evidence>
<sequence>MSNVLEIMMRQRLNRSHLVHLNLYKSMGQLCFNKYKNNLRNDIAFFCVLPPTISLFTVIKNNHI</sequence>
<protein>
    <submittedName>
        <fullName evidence="1">Uncharacterized protein</fullName>
    </submittedName>
</protein>
<proteinExistence type="predicted"/>
<name>A0AAW1DQT7_9HEMI</name>
<organism evidence="1 2">
    <name type="scientific">Rhynocoris fuscipes</name>
    <dbReference type="NCBI Taxonomy" id="488301"/>
    <lineage>
        <taxon>Eukaryota</taxon>
        <taxon>Metazoa</taxon>
        <taxon>Ecdysozoa</taxon>
        <taxon>Arthropoda</taxon>
        <taxon>Hexapoda</taxon>
        <taxon>Insecta</taxon>
        <taxon>Pterygota</taxon>
        <taxon>Neoptera</taxon>
        <taxon>Paraneoptera</taxon>
        <taxon>Hemiptera</taxon>
        <taxon>Heteroptera</taxon>
        <taxon>Panheteroptera</taxon>
        <taxon>Cimicomorpha</taxon>
        <taxon>Reduviidae</taxon>
        <taxon>Harpactorinae</taxon>
        <taxon>Harpactorini</taxon>
        <taxon>Rhynocoris</taxon>
    </lineage>
</organism>
<dbReference type="AlphaFoldDB" id="A0AAW1DQT7"/>
<comment type="caution">
    <text evidence="1">The sequence shown here is derived from an EMBL/GenBank/DDBJ whole genome shotgun (WGS) entry which is preliminary data.</text>
</comment>
<dbReference type="EMBL" id="JAPXFL010000001">
    <property type="protein sequence ID" value="KAK9513067.1"/>
    <property type="molecule type" value="Genomic_DNA"/>
</dbReference>